<gene>
    <name evidence="1" type="ORF">ElyMa_002783200</name>
</gene>
<protein>
    <recommendedName>
        <fullName evidence="3">HTH psq-type domain-containing protein</fullName>
    </recommendedName>
</protein>
<comment type="caution">
    <text evidence="1">The sequence shown here is derived from an EMBL/GenBank/DDBJ whole genome shotgun (WGS) entry which is preliminary data.</text>
</comment>
<organism evidence="1 2">
    <name type="scientific">Elysia marginata</name>
    <dbReference type="NCBI Taxonomy" id="1093978"/>
    <lineage>
        <taxon>Eukaryota</taxon>
        <taxon>Metazoa</taxon>
        <taxon>Spiralia</taxon>
        <taxon>Lophotrochozoa</taxon>
        <taxon>Mollusca</taxon>
        <taxon>Gastropoda</taxon>
        <taxon>Heterobranchia</taxon>
        <taxon>Euthyneura</taxon>
        <taxon>Panpulmonata</taxon>
        <taxon>Sacoglossa</taxon>
        <taxon>Placobranchoidea</taxon>
        <taxon>Plakobranchidae</taxon>
        <taxon>Elysia</taxon>
    </lineage>
</organism>
<proteinExistence type="predicted"/>
<sequence>MGPKHLFSGKRRVEIATTIAVGNFNSGSTALRMLSKECGCRVGAITISYVLERDFRRIKQAEKAETVEAKRRMVEVARAITLAQQEFLVAEGGPSSVSGGF</sequence>
<reference evidence="1 2" key="1">
    <citation type="journal article" date="2021" name="Elife">
        <title>Chloroplast acquisition without the gene transfer in kleptoplastic sea slugs, Plakobranchus ocellatus.</title>
        <authorList>
            <person name="Maeda T."/>
            <person name="Takahashi S."/>
            <person name="Yoshida T."/>
            <person name="Shimamura S."/>
            <person name="Takaki Y."/>
            <person name="Nagai Y."/>
            <person name="Toyoda A."/>
            <person name="Suzuki Y."/>
            <person name="Arimoto A."/>
            <person name="Ishii H."/>
            <person name="Satoh N."/>
            <person name="Nishiyama T."/>
            <person name="Hasebe M."/>
            <person name="Maruyama T."/>
            <person name="Minagawa J."/>
            <person name="Obokata J."/>
            <person name="Shigenobu S."/>
        </authorList>
    </citation>
    <scope>NUCLEOTIDE SEQUENCE [LARGE SCALE GENOMIC DNA]</scope>
</reference>
<name>A0AAV4HMC3_9GAST</name>
<evidence type="ECO:0000313" key="2">
    <source>
        <dbReference type="Proteomes" id="UP000762676"/>
    </source>
</evidence>
<evidence type="ECO:0008006" key="3">
    <source>
        <dbReference type="Google" id="ProtNLM"/>
    </source>
</evidence>
<dbReference type="EMBL" id="BMAT01005738">
    <property type="protein sequence ID" value="GFR99041.1"/>
    <property type="molecule type" value="Genomic_DNA"/>
</dbReference>
<dbReference type="AlphaFoldDB" id="A0AAV4HMC3"/>
<keyword evidence="2" id="KW-1185">Reference proteome</keyword>
<accession>A0AAV4HMC3</accession>
<evidence type="ECO:0000313" key="1">
    <source>
        <dbReference type="EMBL" id="GFR99041.1"/>
    </source>
</evidence>
<dbReference type="Proteomes" id="UP000762676">
    <property type="component" value="Unassembled WGS sequence"/>
</dbReference>